<evidence type="ECO:0000256" key="6">
    <source>
        <dbReference type="ARBA" id="ARBA00023136"/>
    </source>
</evidence>
<organism evidence="8 9">
    <name type="scientific">Kineococcus glutinatus</name>
    <dbReference type="NCBI Taxonomy" id="1070872"/>
    <lineage>
        <taxon>Bacteria</taxon>
        <taxon>Bacillati</taxon>
        <taxon>Actinomycetota</taxon>
        <taxon>Actinomycetes</taxon>
        <taxon>Kineosporiales</taxon>
        <taxon>Kineosporiaceae</taxon>
        <taxon>Kineococcus</taxon>
    </lineage>
</organism>
<keyword evidence="6" id="KW-0472">Membrane</keyword>
<protein>
    <recommendedName>
        <fullName evidence="10">Oxidoreductase</fullName>
    </recommendedName>
</protein>
<sequence>MRSLLGPGSRRVDTGCPAGEPFPAAGRVPGPGRRPRRVAVDRGPVHGREDDHFAPGGTVTAPARTDLGLLVLRVGVGSTLFAHGAQKLFGWFGGHGVAGTTGAMESMGFHPPKPSAVAAGLSETGGGALLALGLATPAAGAAVAANMLAAGAVHRPAGFFATEGGFEYPAVLGAAAAALAVAGPGRHSLDRLLGDRLNRPWMTAAALVVSLAASTAVVARRERAVAAAPTSGQEQADEGGRAARGAA</sequence>
<evidence type="ECO:0000313" key="8">
    <source>
        <dbReference type="EMBL" id="GAA4979455.1"/>
    </source>
</evidence>
<evidence type="ECO:0000256" key="2">
    <source>
        <dbReference type="ARBA" id="ARBA00006679"/>
    </source>
</evidence>
<gene>
    <name evidence="8" type="ORF">GCM10023225_19770</name>
</gene>
<dbReference type="PANTHER" id="PTHR33452:SF1">
    <property type="entry name" value="INNER MEMBRANE PROTEIN YPHA-RELATED"/>
    <property type="match status" value="1"/>
</dbReference>
<comment type="caution">
    <text evidence="8">The sequence shown here is derived from an EMBL/GenBank/DDBJ whole genome shotgun (WGS) entry which is preliminary data.</text>
</comment>
<evidence type="ECO:0000256" key="7">
    <source>
        <dbReference type="SAM" id="MobiDB-lite"/>
    </source>
</evidence>
<evidence type="ECO:0008006" key="10">
    <source>
        <dbReference type="Google" id="ProtNLM"/>
    </source>
</evidence>
<keyword evidence="5" id="KW-1133">Transmembrane helix</keyword>
<keyword evidence="3" id="KW-1003">Cell membrane</keyword>
<keyword evidence="4" id="KW-0812">Transmembrane</keyword>
<proteinExistence type="inferred from homology"/>
<name>A0ABP9HV93_9ACTN</name>
<reference evidence="9" key="1">
    <citation type="journal article" date="2019" name="Int. J. Syst. Evol. Microbiol.">
        <title>The Global Catalogue of Microorganisms (GCM) 10K type strain sequencing project: providing services to taxonomists for standard genome sequencing and annotation.</title>
        <authorList>
            <consortium name="The Broad Institute Genomics Platform"/>
            <consortium name="The Broad Institute Genome Sequencing Center for Infectious Disease"/>
            <person name="Wu L."/>
            <person name="Ma J."/>
        </authorList>
    </citation>
    <scope>NUCLEOTIDE SEQUENCE [LARGE SCALE GENOMIC DNA]</scope>
    <source>
        <strain evidence="9">JCM 18126</strain>
    </source>
</reference>
<evidence type="ECO:0000256" key="5">
    <source>
        <dbReference type="ARBA" id="ARBA00022989"/>
    </source>
</evidence>
<dbReference type="Proteomes" id="UP001501195">
    <property type="component" value="Unassembled WGS sequence"/>
</dbReference>
<dbReference type="InterPro" id="IPR032808">
    <property type="entry name" value="DoxX"/>
</dbReference>
<evidence type="ECO:0000256" key="4">
    <source>
        <dbReference type="ARBA" id="ARBA00022692"/>
    </source>
</evidence>
<evidence type="ECO:0000256" key="3">
    <source>
        <dbReference type="ARBA" id="ARBA00022475"/>
    </source>
</evidence>
<evidence type="ECO:0000313" key="9">
    <source>
        <dbReference type="Proteomes" id="UP001501195"/>
    </source>
</evidence>
<evidence type="ECO:0000256" key="1">
    <source>
        <dbReference type="ARBA" id="ARBA00004651"/>
    </source>
</evidence>
<feature type="region of interest" description="Disordered" evidence="7">
    <location>
        <begin position="225"/>
        <end position="247"/>
    </location>
</feature>
<feature type="compositionally biased region" description="Low complexity" evidence="7">
    <location>
        <begin position="21"/>
        <end position="31"/>
    </location>
</feature>
<comment type="similarity">
    <text evidence="2">Belongs to the DoxX family.</text>
</comment>
<feature type="region of interest" description="Disordered" evidence="7">
    <location>
        <begin position="1"/>
        <end position="36"/>
    </location>
</feature>
<dbReference type="Pfam" id="PF07681">
    <property type="entry name" value="DoxX"/>
    <property type="match status" value="1"/>
</dbReference>
<keyword evidence="9" id="KW-1185">Reference proteome</keyword>
<dbReference type="InterPro" id="IPR051907">
    <property type="entry name" value="DoxX-like_oxidoreductase"/>
</dbReference>
<accession>A0ABP9HV93</accession>
<comment type="subcellular location">
    <subcellularLocation>
        <location evidence="1">Cell membrane</location>
        <topology evidence="1">Multi-pass membrane protein</topology>
    </subcellularLocation>
</comment>
<dbReference type="EMBL" id="BAABIL010000282">
    <property type="protein sequence ID" value="GAA4979455.1"/>
    <property type="molecule type" value="Genomic_DNA"/>
</dbReference>
<dbReference type="PANTHER" id="PTHR33452">
    <property type="entry name" value="OXIDOREDUCTASE CATD-RELATED"/>
    <property type="match status" value="1"/>
</dbReference>